<dbReference type="KEGG" id="ngr:NAEGRDRAFT_73694"/>
<evidence type="ECO:0000259" key="1">
    <source>
        <dbReference type="PROSITE" id="PS51340"/>
    </source>
</evidence>
<dbReference type="GO" id="GO:0030170">
    <property type="term" value="F:pyridoxal phosphate binding"/>
    <property type="evidence" value="ECO:0007669"/>
    <property type="project" value="InterPro"/>
</dbReference>
<dbReference type="Pfam" id="PF03473">
    <property type="entry name" value="MOSC"/>
    <property type="match status" value="1"/>
</dbReference>
<name>D2VXC2_NAEGR</name>
<reference evidence="2 3" key="1">
    <citation type="journal article" date="2010" name="Cell">
        <title>The genome of Naegleria gruberi illuminates early eukaryotic versatility.</title>
        <authorList>
            <person name="Fritz-Laylin L.K."/>
            <person name="Prochnik S.E."/>
            <person name="Ginger M.L."/>
            <person name="Dacks J.B."/>
            <person name="Carpenter M.L."/>
            <person name="Field M.C."/>
            <person name="Kuo A."/>
            <person name="Paredez A."/>
            <person name="Chapman J."/>
            <person name="Pham J."/>
            <person name="Shu S."/>
            <person name="Neupane R."/>
            <person name="Cipriano M."/>
            <person name="Mancuso J."/>
            <person name="Tu H."/>
            <person name="Salamov A."/>
            <person name="Lindquist E."/>
            <person name="Shapiro H."/>
            <person name="Lucas S."/>
            <person name="Grigoriev I.V."/>
            <person name="Cande W.Z."/>
            <person name="Fulton C."/>
            <person name="Rokhsar D.S."/>
            <person name="Dawson S.C."/>
        </authorList>
    </citation>
    <scope>NUCLEOTIDE SEQUENCE [LARGE SCALE GENOMIC DNA]</scope>
    <source>
        <strain evidence="2 3">NEG-M</strain>
    </source>
</reference>
<dbReference type="VEuPathDB" id="AmoebaDB:NAEGRDRAFT_73694"/>
<accession>D2VXC2</accession>
<evidence type="ECO:0000313" key="3">
    <source>
        <dbReference type="Proteomes" id="UP000006671"/>
    </source>
</evidence>
<dbReference type="InterPro" id="IPR005302">
    <property type="entry name" value="MoCF_Sase_C"/>
</dbReference>
<dbReference type="eggNOG" id="KOG2362">
    <property type="taxonomic scope" value="Eukaryota"/>
</dbReference>
<dbReference type="GO" id="GO:0003824">
    <property type="term" value="F:catalytic activity"/>
    <property type="evidence" value="ECO:0007669"/>
    <property type="project" value="InterPro"/>
</dbReference>
<keyword evidence="3" id="KW-1185">Reference proteome</keyword>
<feature type="domain" description="MOSC" evidence="1">
    <location>
        <begin position="85"/>
        <end position="238"/>
    </location>
</feature>
<organism evidence="3">
    <name type="scientific">Naegleria gruberi</name>
    <name type="common">Amoeba</name>
    <dbReference type="NCBI Taxonomy" id="5762"/>
    <lineage>
        <taxon>Eukaryota</taxon>
        <taxon>Discoba</taxon>
        <taxon>Heterolobosea</taxon>
        <taxon>Tetramitia</taxon>
        <taxon>Eutetramitia</taxon>
        <taxon>Vahlkampfiidae</taxon>
        <taxon>Naegleria</taxon>
    </lineage>
</organism>
<dbReference type="Proteomes" id="UP000006671">
    <property type="component" value="Unassembled WGS sequence"/>
</dbReference>
<dbReference type="InParanoid" id="D2VXC2"/>
<gene>
    <name evidence="2" type="ORF">NAEGRDRAFT_73694</name>
</gene>
<dbReference type="EMBL" id="GG738907">
    <property type="protein sequence ID" value="EFC38416.1"/>
    <property type="molecule type" value="Genomic_DNA"/>
</dbReference>
<dbReference type="OrthoDB" id="420046at2759"/>
<dbReference type="AlphaFoldDB" id="D2VXC2"/>
<dbReference type="SUPFAM" id="SSF50800">
    <property type="entry name" value="PK beta-barrel domain-like"/>
    <property type="match status" value="1"/>
</dbReference>
<evidence type="ECO:0000313" key="2">
    <source>
        <dbReference type="EMBL" id="EFC38416.1"/>
    </source>
</evidence>
<proteinExistence type="predicted"/>
<protein>
    <submittedName>
        <fullName evidence="2">Predicted protein</fullName>
    </submittedName>
</protein>
<sequence>MNNRIVILKLNDNDNNNYETIEFKIDEYPIQSLENKICGREHDSLVYGNDVNEKLSNFLGISVKVIRRKPFNNNNININNNLNNSNNSKNIELNNLNNCKNQSSYSNEGNKGLFLVLNKSSLIDLNKRLGLNDITNIEWLIDRMRPNIVIEGLEEYEEDEIKSIYINNIPFQINSQCSRCTMICINPNTLIQEEEPLRTLYSYRRFGNGVLFGVYASPFTTTNQYSIQLNFNNTNNNE</sequence>
<dbReference type="STRING" id="5762.D2VXC2"/>
<dbReference type="PROSITE" id="PS51340">
    <property type="entry name" value="MOSC"/>
    <property type="match status" value="1"/>
</dbReference>
<dbReference type="RefSeq" id="XP_002671160.1">
    <property type="nucleotide sequence ID" value="XM_002671114.1"/>
</dbReference>
<dbReference type="InterPro" id="IPR011037">
    <property type="entry name" value="Pyrv_Knase-like_insert_dom_sf"/>
</dbReference>
<dbReference type="GO" id="GO:0030151">
    <property type="term" value="F:molybdenum ion binding"/>
    <property type="evidence" value="ECO:0007669"/>
    <property type="project" value="InterPro"/>
</dbReference>
<dbReference type="GeneID" id="8858263"/>